<evidence type="ECO:0000256" key="1">
    <source>
        <dbReference type="ARBA" id="ARBA00022741"/>
    </source>
</evidence>
<evidence type="ECO:0000313" key="6">
    <source>
        <dbReference type="EMBL" id="THH13569.1"/>
    </source>
</evidence>
<dbReference type="Proteomes" id="UP000310158">
    <property type="component" value="Unassembled WGS sequence"/>
</dbReference>
<evidence type="ECO:0000313" key="7">
    <source>
        <dbReference type="Proteomes" id="UP000310158"/>
    </source>
</evidence>
<dbReference type="PANTHER" id="PTHR43158">
    <property type="entry name" value="SKFA PEPTIDE EXPORT ATP-BINDING PROTEIN SKFE"/>
    <property type="match status" value="1"/>
</dbReference>
<comment type="caution">
    <text evidence="6">The sequence shown here is derived from an EMBL/GenBank/DDBJ whole genome shotgun (WGS) entry which is preliminary data.</text>
</comment>
<dbReference type="SMART" id="SM00382">
    <property type="entry name" value="AAA"/>
    <property type="match status" value="1"/>
</dbReference>
<dbReference type="InterPro" id="IPR018571">
    <property type="entry name" value="Membrane_anchor_Opy2_N"/>
</dbReference>
<reference evidence="6 7" key="1">
    <citation type="submission" date="2019-02" db="EMBL/GenBank/DDBJ databases">
        <title>Genome sequencing of the rare red list fungi Bondarzewia mesenterica.</title>
        <authorList>
            <person name="Buettner E."/>
            <person name="Kellner H."/>
        </authorList>
    </citation>
    <scope>NUCLEOTIDE SEQUENCE [LARGE SCALE GENOMIC DNA]</scope>
    <source>
        <strain evidence="6 7">DSM 108281</strain>
    </source>
</reference>
<gene>
    <name evidence="6" type="ORF">EW146_g6664</name>
</gene>
<keyword evidence="4" id="KW-0472">Membrane</keyword>
<feature type="compositionally biased region" description="Low complexity" evidence="3">
    <location>
        <begin position="604"/>
        <end position="618"/>
    </location>
</feature>
<keyword evidence="1" id="KW-0547">Nucleotide-binding</keyword>
<dbReference type="CDD" id="cd00267">
    <property type="entry name" value="ABC_ATPase"/>
    <property type="match status" value="1"/>
</dbReference>
<dbReference type="PROSITE" id="PS50893">
    <property type="entry name" value="ABC_TRANSPORTER_2"/>
    <property type="match status" value="1"/>
</dbReference>
<keyword evidence="4" id="KW-0812">Transmembrane</keyword>
<feature type="region of interest" description="Disordered" evidence="3">
    <location>
        <begin position="524"/>
        <end position="556"/>
    </location>
</feature>
<feature type="domain" description="ABC transporter" evidence="5">
    <location>
        <begin position="7"/>
        <end position="236"/>
    </location>
</feature>
<feature type="region of interest" description="Disordered" evidence="3">
    <location>
        <begin position="939"/>
        <end position="959"/>
    </location>
</feature>
<feature type="compositionally biased region" description="Polar residues" evidence="3">
    <location>
        <begin position="527"/>
        <end position="546"/>
    </location>
</feature>
<feature type="region of interest" description="Disordered" evidence="3">
    <location>
        <begin position="604"/>
        <end position="711"/>
    </location>
</feature>
<proteinExistence type="predicted"/>
<feature type="region of interest" description="Disordered" evidence="3">
    <location>
        <begin position="413"/>
        <end position="511"/>
    </location>
</feature>
<dbReference type="Gene3D" id="3.40.50.300">
    <property type="entry name" value="P-loop containing nucleotide triphosphate hydrolases"/>
    <property type="match status" value="1"/>
</dbReference>
<feature type="transmembrane region" description="Helical" evidence="4">
    <location>
        <begin position="383"/>
        <end position="405"/>
    </location>
</feature>
<dbReference type="InterPro" id="IPR027417">
    <property type="entry name" value="P-loop_NTPase"/>
</dbReference>
<feature type="compositionally biased region" description="Polar residues" evidence="3">
    <location>
        <begin position="672"/>
        <end position="685"/>
    </location>
</feature>
<dbReference type="Pfam" id="PF09463">
    <property type="entry name" value="Opy2"/>
    <property type="match status" value="1"/>
</dbReference>
<feature type="compositionally biased region" description="Polar residues" evidence="3">
    <location>
        <begin position="842"/>
        <end position="861"/>
    </location>
</feature>
<feature type="region of interest" description="Disordered" evidence="3">
    <location>
        <begin position="823"/>
        <end position="927"/>
    </location>
</feature>
<dbReference type="EMBL" id="SGPL01000343">
    <property type="protein sequence ID" value="THH13569.1"/>
    <property type="molecule type" value="Genomic_DNA"/>
</dbReference>
<keyword evidence="4" id="KW-1133">Transmembrane helix</keyword>
<evidence type="ECO:0000256" key="2">
    <source>
        <dbReference type="ARBA" id="ARBA00022840"/>
    </source>
</evidence>
<dbReference type="SUPFAM" id="SSF52540">
    <property type="entry name" value="P-loop containing nucleoside triphosphate hydrolases"/>
    <property type="match status" value="1"/>
</dbReference>
<keyword evidence="7" id="KW-1185">Reference proteome</keyword>
<dbReference type="InterPro" id="IPR003439">
    <property type="entry name" value="ABC_transporter-like_ATP-bd"/>
</dbReference>
<dbReference type="InterPro" id="IPR003593">
    <property type="entry name" value="AAA+_ATPase"/>
</dbReference>
<dbReference type="GO" id="GO:0005524">
    <property type="term" value="F:ATP binding"/>
    <property type="evidence" value="ECO:0007669"/>
    <property type="project" value="UniProtKB-KW"/>
</dbReference>
<dbReference type="OrthoDB" id="2402916at2759"/>
<sequence>MDQPPSILVENLTYCHYHIVSPPSLSDISISLPPGSRTILVGANGAGKSTLLQILAGKRLITAEGAKVLIKGKDVFRSTPEGITFLGTEWAMNPVVRGDIVVSNFLDSVGGYRHKERRDRLLDILDVDLDWHMHAISDGERRRVQLCMGLMAPWDVLLLDEVTVDLDVQVRDALLRFLKADSQSRGATILYATHIFDGLSDFPTHVAHMRFGSFVTKPISWPPHPETRDVSQISGRSLYAIALQWLREDRVYRRELEKDGRKLRGSRQDQGLPTDSETFYKKFVNCTLFCDSRVLTLDCVTDTTTVISSIASCMHLDHLLYPRQTQTSSDGCVQCPTPAPCNCAANEQCFQISRSCTTCSSNKCVPNNSSSGSSSGGGVSKGAVAGAVVGSILFLAVVVVVFWWWRRRSVVPKQTEAPEVKDVPAPAETVLNRPDPMEKIQTSIPQPSREEAGTVRVYDTSSNSIIDLDPASRGASHSGDAASPYNSGRESVQSNPFGDGHSIQTTSTGTQSTNVIPIALVPPGSVTPVSPHSVASLQQQQVTRSPTRPERSPDMDLNMDHLNVSSDNVRSGDPSVLSGISEASTIVTQSQRQVFGVVKAEVVQAPGSSPSSPQSAASLRTASITSRPPVRSPLAATSFGPQDVLRESDEEQSLSVHGDPFGDEHSPLPSGYRSSAATFGTTTDGGSVWTPAAPNQPWASGGDGSNRPISVSTQAGSVIGADIRDATRVHLGFVQPTSASYIPATPISSSGISTSRSAYRMTSGRLVSPPTSGGRIDPLQSQQERAYADVQAAKAQNIDRSSMSTMASGTSTRADSILESFTFVPPSPISNRPIRTPPRSPLAQNAYQSTQANGGETASNETDARSESPLQPPNRRQLALSTGSQMSAMSTGLGSFPFQIDSGTNQPEGVQNTSSEAASSVSGRQRASLDTLALTSDLSSYPLGFDRRSKDSFAFSTKS</sequence>
<dbReference type="Pfam" id="PF00005">
    <property type="entry name" value="ABC_tran"/>
    <property type="match status" value="1"/>
</dbReference>
<evidence type="ECO:0000256" key="4">
    <source>
        <dbReference type="SAM" id="Phobius"/>
    </source>
</evidence>
<dbReference type="GO" id="GO:0016887">
    <property type="term" value="F:ATP hydrolysis activity"/>
    <property type="evidence" value="ECO:0007669"/>
    <property type="project" value="InterPro"/>
</dbReference>
<feature type="compositionally biased region" description="Polar residues" evidence="3">
    <location>
        <begin position="879"/>
        <end position="893"/>
    </location>
</feature>
<feature type="compositionally biased region" description="Polar residues" evidence="3">
    <location>
        <begin position="901"/>
        <end position="925"/>
    </location>
</feature>
<accession>A0A4S4LN36</accession>
<keyword evidence="2" id="KW-0067">ATP-binding</keyword>
<dbReference type="AlphaFoldDB" id="A0A4S4LN36"/>
<name>A0A4S4LN36_9AGAM</name>
<evidence type="ECO:0000259" key="5">
    <source>
        <dbReference type="PROSITE" id="PS50893"/>
    </source>
</evidence>
<evidence type="ECO:0000256" key="3">
    <source>
        <dbReference type="SAM" id="MobiDB-lite"/>
    </source>
</evidence>
<dbReference type="PANTHER" id="PTHR43158:SF2">
    <property type="entry name" value="SKFA PEPTIDE EXPORT ATP-BINDING PROTEIN SKFE"/>
    <property type="match status" value="1"/>
</dbReference>
<feature type="compositionally biased region" description="Polar residues" evidence="3">
    <location>
        <begin position="484"/>
        <end position="496"/>
    </location>
</feature>
<organism evidence="6 7">
    <name type="scientific">Bondarzewia mesenterica</name>
    <dbReference type="NCBI Taxonomy" id="1095465"/>
    <lineage>
        <taxon>Eukaryota</taxon>
        <taxon>Fungi</taxon>
        <taxon>Dikarya</taxon>
        <taxon>Basidiomycota</taxon>
        <taxon>Agaricomycotina</taxon>
        <taxon>Agaricomycetes</taxon>
        <taxon>Russulales</taxon>
        <taxon>Bondarzewiaceae</taxon>
        <taxon>Bondarzewia</taxon>
    </lineage>
</organism>
<protein>
    <recommendedName>
        <fullName evidence="5">ABC transporter domain-containing protein</fullName>
    </recommendedName>
</protein>